<sequence>MSNLVPGGYLFTHAVFWLVVGLVAVGTNAVAIILSIGLGLLAFETITKN</sequence>
<evidence type="ECO:0000256" key="1">
    <source>
        <dbReference type="SAM" id="Phobius"/>
    </source>
</evidence>
<dbReference type="AlphaFoldDB" id="A0A381RC67"/>
<name>A0A381RC67_9ZZZZ</name>
<accession>A0A381RC67</accession>
<protein>
    <submittedName>
        <fullName evidence="2">Uncharacterized protein</fullName>
    </submittedName>
</protein>
<gene>
    <name evidence="2" type="ORF">METZ01_LOCUS41323</name>
</gene>
<evidence type="ECO:0000313" key="2">
    <source>
        <dbReference type="EMBL" id="SUZ88469.1"/>
    </source>
</evidence>
<feature type="transmembrane region" description="Helical" evidence="1">
    <location>
        <begin position="15"/>
        <end position="43"/>
    </location>
</feature>
<organism evidence="2">
    <name type="scientific">marine metagenome</name>
    <dbReference type="NCBI Taxonomy" id="408172"/>
    <lineage>
        <taxon>unclassified sequences</taxon>
        <taxon>metagenomes</taxon>
        <taxon>ecological metagenomes</taxon>
    </lineage>
</organism>
<keyword evidence="1" id="KW-0472">Membrane</keyword>
<reference evidence="2" key="1">
    <citation type="submission" date="2018-05" db="EMBL/GenBank/DDBJ databases">
        <authorList>
            <person name="Lanie J.A."/>
            <person name="Ng W.-L."/>
            <person name="Kazmierczak K.M."/>
            <person name="Andrzejewski T.M."/>
            <person name="Davidsen T.M."/>
            <person name="Wayne K.J."/>
            <person name="Tettelin H."/>
            <person name="Glass J.I."/>
            <person name="Rusch D."/>
            <person name="Podicherti R."/>
            <person name="Tsui H.-C.T."/>
            <person name="Winkler M.E."/>
        </authorList>
    </citation>
    <scope>NUCLEOTIDE SEQUENCE</scope>
</reference>
<keyword evidence="1" id="KW-1133">Transmembrane helix</keyword>
<proteinExistence type="predicted"/>
<dbReference type="EMBL" id="UINC01001771">
    <property type="protein sequence ID" value="SUZ88469.1"/>
    <property type="molecule type" value="Genomic_DNA"/>
</dbReference>
<keyword evidence="1" id="KW-0812">Transmembrane</keyword>